<keyword evidence="2" id="KW-1133">Transmembrane helix</keyword>
<evidence type="ECO:0000313" key="4">
    <source>
        <dbReference type="Proteomes" id="UP000682308"/>
    </source>
</evidence>
<organism evidence="3 4">
    <name type="scientific">Streptomyces tuirus</name>
    <dbReference type="NCBI Taxonomy" id="68278"/>
    <lineage>
        <taxon>Bacteria</taxon>
        <taxon>Bacillati</taxon>
        <taxon>Actinomycetota</taxon>
        <taxon>Actinomycetes</taxon>
        <taxon>Kitasatosporales</taxon>
        <taxon>Streptomycetaceae</taxon>
        <taxon>Streptomyces</taxon>
    </lineage>
</organism>
<protein>
    <recommendedName>
        <fullName evidence="5">Lipopolysaccharide assembly protein A domain-containing protein</fullName>
    </recommendedName>
</protein>
<reference evidence="3 4" key="1">
    <citation type="submission" date="2021-04" db="EMBL/GenBank/DDBJ databases">
        <title>Characterization of the biosynthetic gene cluster of new lipopeptides with antitumor activity in the genome of the marine Streptomyces PHM034.</title>
        <authorList>
            <person name="Ceniceros A."/>
            <person name="Canedo L."/>
            <person name="Mendez C."/>
            <person name="Olano C."/>
            <person name="Schleissner C."/>
            <person name="Cuevas C."/>
            <person name="De La Calle F."/>
            <person name="Salas J.A."/>
        </authorList>
    </citation>
    <scope>NUCLEOTIDE SEQUENCE [LARGE SCALE GENOMIC DNA]</scope>
    <source>
        <strain evidence="3 4">PHM034</strain>
    </source>
</reference>
<dbReference type="AlphaFoldDB" id="A0A941J1J1"/>
<comment type="caution">
    <text evidence="3">The sequence shown here is derived from an EMBL/GenBank/DDBJ whole genome shotgun (WGS) entry which is preliminary data.</text>
</comment>
<accession>A0A941J1J1</accession>
<sequence>MRAMLLLALLLVLATAAFTVLVVVENFSGGPEYAVELFGERIATLSAPGLFLSGVALALIFCLGLALLASALKRHRRMREVLMSAPTAPATGEHGERPPRSETGHRRRGRHLFGH</sequence>
<feature type="compositionally biased region" description="Basic residues" evidence="1">
    <location>
        <begin position="105"/>
        <end position="115"/>
    </location>
</feature>
<evidence type="ECO:0000313" key="3">
    <source>
        <dbReference type="EMBL" id="MBR8638850.1"/>
    </source>
</evidence>
<dbReference type="EMBL" id="JAGTPG010000001">
    <property type="protein sequence ID" value="MBR8638850.1"/>
    <property type="molecule type" value="Genomic_DNA"/>
</dbReference>
<feature type="region of interest" description="Disordered" evidence="1">
    <location>
        <begin position="83"/>
        <end position="115"/>
    </location>
</feature>
<dbReference type="Proteomes" id="UP000682308">
    <property type="component" value="Unassembled WGS sequence"/>
</dbReference>
<name>A0A941J1J1_9ACTN</name>
<proteinExistence type="predicted"/>
<feature type="transmembrane region" description="Helical" evidence="2">
    <location>
        <begin position="50"/>
        <end position="72"/>
    </location>
</feature>
<evidence type="ECO:0000256" key="1">
    <source>
        <dbReference type="SAM" id="MobiDB-lite"/>
    </source>
</evidence>
<gene>
    <name evidence="3" type="ORF">KEF29_04800</name>
</gene>
<keyword evidence="4" id="KW-1185">Reference proteome</keyword>
<evidence type="ECO:0008006" key="5">
    <source>
        <dbReference type="Google" id="ProtNLM"/>
    </source>
</evidence>
<keyword evidence="2" id="KW-0472">Membrane</keyword>
<keyword evidence="2" id="KW-0812">Transmembrane</keyword>
<feature type="compositionally biased region" description="Basic and acidic residues" evidence="1">
    <location>
        <begin position="93"/>
        <end position="104"/>
    </location>
</feature>
<evidence type="ECO:0000256" key="2">
    <source>
        <dbReference type="SAM" id="Phobius"/>
    </source>
</evidence>